<keyword evidence="2" id="KW-1185">Reference proteome</keyword>
<name>A0A2P5CKS8_TREOI</name>
<dbReference type="AlphaFoldDB" id="A0A2P5CKS8"/>
<organism evidence="1 2">
    <name type="scientific">Trema orientale</name>
    <name type="common">Charcoal tree</name>
    <name type="synonym">Celtis orientalis</name>
    <dbReference type="NCBI Taxonomy" id="63057"/>
    <lineage>
        <taxon>Eukaryota</taxon>
        <taxon>Viridiplantae</taxon>
        <taxon>Streptophyta</taxon>
        <taxon>Embryophyta</taxon>
        <taxon>Tracheophyta</taxon>
        <taxon>Spermatophyta</taxon>
        <taxon>Magnoliopsida</taxon>
        <taxon>eudicotyledons</taxon>
        <taxon>Gunneridae</taxon>
        <taxon>Pentapetalae</taxon>
        <taxon>rosids</taxon>
        <taxon>fabids</taxon>
        <taxon>Rosales</taxon>
        <taxon>Cannabaceae</taxon>
        <taxon>Trema</taxon>
    </lineage>
</organism>
<reference evidence="2" key="1">
    <citation type="submission" date="2016-06" db="EMBL/GenBank/DDBJ databases">
        <title>Parallel loss of symbiosis genes in relatives of nitrogen-fixing non-legume Parasponia.</title>
        <authorList>
            <person name="Van Velzen R."/>
            <person name="Holmer R."/>
            <person name="Bu F."/>
            <person name="Rutten L."/>
            <person name="Van Zeijl A."/>
            <person name="Liu W."/>
            <person name="Santuari L."/>
            <person name="Cao Q."/>
            <person name="Sharma T."/>
            <person name="Shen D."/>
            <person name="Roswanjaya Y."/>
            <person name="Wardhani T."/>
            <person name="Kalhor M.S."/>
            <person name="Jansen J."/>
            <person name="Van den Hoogen J."/>
            <person name="Gungor B."/>
            <person name="Hartog M."/>
            <person name="Hontelez J."/>
            <person name="Verver J."/>
            <person name="Yang W.-C."/>
            <person name="Schijlen E."/>
            <person name="Repin R."/>
            <person name="Schilthuizen M."/>
            <person name="Schranz E."/>
            <person name="Heidstra R."/>
            <person name="Miyata K."/>
            <person name="Fedorova E."/>
            <person name="Kohlen W."/>
            <person name="Bisseling T."/>
            <person name="Smit S."/>
            <person name="Geurts R."/>
        </authorList>
    </citation>
    <scope>NUCLEOTIDE SEQUENCE [LARGE SCALE GENOMIC DNA]</scope>
    <source>
        <strain evidence="2">cv. RG33-2</strain>
    </source>
</reference>
<gene>
    <name evidence="1" type="ORF">TorRG33x02_281210</name>
</gene>
<dbReference type="OrthoDB" id="10276569at2759"/>
<dbReference type="InParanoid" id="A0A2P5CKS8"/>
<proteinExistence type="predicted"/>
<accession>A0A2P5CKS8</accession>
<sequence>MRLREIDLPPILFQRPHGDYHFGLFLQNLHQEENLGSYLPLLGRDFKVVNSFGLASILDPFTGGHESALAAWTRPEQRFFKPISSYRERVKKPIKGRPVKFHGFHFGTSLFLKLYSVFDLSHGSLEVEGMIFKVFVKMPSQVLEVCKPLTSIVSAVVL</sequence>
<comment type="caution">
    <text evidence="1">The sequence shown here is derived from an EMBL/GenBank/DDBJ whole genome shotgun (WGS) entry which is preliminary data.</text>
</comment>
<dbReference type="Proteomes" id="UP000237000">
    <property type="component" value="Unassembled WGS sequence"/>
</dbReference>
<evidence type="ECO:0000313" key="1">
    <source>
        <dbReference type="EMBL" id="PON61629.1"/>
    </source>
</evidence>
<dbReference type="EMBL" id="JXTC01000354">
    <property type="protein sequence ID" value="PON61629.1"/>
    <property type="molecule type" value="Genomic_DNA"/>
</dbReference>
<evidence type="ECO:0000313" key="2">
    <source>
        <dbReference type="Proteomes" id="UP000237000"/>
    </source>
</evidence>
<protein>
    <submittedName>
        <fullName evidence="1">Uncharacterized protein</fullName>
    </submittedName>
</protein>